<evidence type="ECO:0000256" key="2">
    <source>
        <dbReference type="ARBA" id="ARBA00009165"/>
    </source>
</evidence>
<evidence type="ECO:0000313" key="13">
    <source>
        <dbReference type="EMBL" id="MBM7633556.1"/>
    </source>
</evidence>
<evidence type="ECO:0000256" key="5">
    <source>
        <dbReference type="ARBA" id="ARBA00022670"/>
    </source>
</evidence>
<gene>
    <name evidence="13" type="ORF">JOD17_002650</name>
</gene>
<evidence type="ECO:0000256" key="11">
    <source>
        <dbReference type="PIRNR" id="PIRNR016933"/>
    </source>
</evidence>
<evidence type="ECO:0000256" key="12">
    <source>
        <dbReference type="SAM" id="Phobius"/>
    </source>
</evidence>
<keyword evidence="5 11" id="KW-0645">Protease</keyword>
<name>A0ABS2PEK2_9BACL</name>
<comment type="caution">
    <text evidence="13">The sequence shown here is derived from an EMBL/GenBank/DDBJ whole genome shotgun (WGS) entry which is preliminary data.</text>
</comment>
<keyword evidence="4 11" id="KW-1003">Cell membrane</keyword>
<dbReference type="NCBIfam" id="NF033739">
    <property type="entry name" value="intramemb_PrsW"/>
    <property type="match status" value="1"/>
</dbReference>
<reference evidence="13 14" key="1">
    <citation type="submission" date="2021-01" db="EMBL/GenBank/DDBJ databases">
        <title>Genomic Encyclopedia of Type Strains, Phase IV (KMG-IV): sequencing the most valuable type-strain genomes for metagenomic binning, comparative biology and taxonomic classification.</title>
        <authorList>
            <person name="Goeker M."/>
        </authorList>
    </citation>
    <scope>NUCLEOTIDE SEQUENCE [LARGE SCALE GENOMIC DNA]</scope>
    <source>
        <strain evidence="13 14">DSM 25540</strain>
    </source>
</reference>
<evidence type="ECO:0000313" key="14">
    <source>
        <dbReference type="Proteomes" id="UP000741863"/>
    </source>
</evidence>
<accession>A0ABS2PEK2</accession>
<evidence type="ECO:0000256" key="6">
    <source>
        <dbReference type="ARBA" id="ARBA00022692"/>
    </source>
</evidence>
<dbReference type="InterPro" id="IPR023596">
    <property type="entry name" value="Peptidase_PrsW_arch/bac"/>
</dbReference>
<dbReference type="EMBL" id="JAFBEC010000007">
    <property type="protein sequence ID" value="MBM7633556.1"/>
    <property type="molecule type" value="Genomic_DNA"/>
</dbReference>
<keyword evidence="7 11" id="KW-0378">Hydrolase</keyword>
<evidence type="ECO:0000256" key="3">
    <source>
        <dbReference type="ARBA" id="ARBA00018997"/>
    </source>
</evidence>
<dbReference type="EC" id="3.4.-.-" evidence="11"/>
<evidence type="ECO:0000256" key="8">
    <source>
        <dbReference type="ARBA" id="ARBA00022989"/>
    </source>
</evidence>
<feature type="transmembrane region" description="Helical" evidence="12">
    <location>
        <begin position="69"/>
        <end position="90"/>
    </location>
</feature>
<evidence type="ECO:0000256" key="1">
    <source>
        <dbReference type="ARBA" id="ARBA00004651"/>
    </source>
</evidence>
<dbReference type="Pfam" id="PF13367">
    <property type="entry name" value="PrsW-protease"/>
    <property type="match status" value="1"/>
</dbReference>
<dbReference type="InterPro" id="IPR026898">
    <property type="entry name" value="PrsW"/>
</dbReference>
<organism evidence="13 14">
    <name type="scientific">Geomicrobium sediminis</name>
    <dbReference type="NCBI Taxonomy" id="1347788"/>
    <lineage>
        <taxon>Bacteria</taxon>
        <taxon>Bacillati</taxon>
        <taxon>Bacillota</taxon>
        <taxon>Bacilli</taxon>
        <taxon>Bacillales</taxon>
        <taxon>Geomicrobium</taxon>
    </lineage>
</organism>
<proteinExistence type="inferred from homology"/>
<evidence type="ECO:0000256" key="4">
    <source>
        <dbReference type="ARBA" id="ARBA00022475"/>
    </source>
</evidence>
<comment type="function">
    <text evidence="11">Involved in the degradation of specific anti-sigma factors.</text>
</comment>
<protein>
    <recommendedName>
        <fullName evidence="3 11">Protease PrsW</fullName>
        <ecNumber evidence="11">3.4.-.-</ecNumber>
    </recommendedName>
    <alternativeName>
        <fullName evidence="10 11">Protease responsible for activating sigma-W</fullName>
    </alternativeName>
</protein>
<evidence type="ECO:0000256" key="9">
    <source>
        <dbReference type="ARBA" id="ARBA00023136"/>
    </source>
</evidence>
<dbReference type="Proteomes" id="UP000741863">
    <property type="component" value="Unassembled WGS sequence"/>
</dbReference>
<feature type="transmembrane region" description="Helical" evidence="12">
    <location>
        <begin position="190"/>
        <end position="207"/>
    </location>
</feature>
<comment type="subcellular location">
    <subcellularLocation>
        <location evidence="1">Cell membrane</location>
        <topology evidence="1">Multi-pass membrane protein</topology>
    </subcellularLocation>
</comment>
<keyword evidence="9 11" id="KW-0472">Membrane</keyword>
<sequence>MNVLALLSLASAPAFALLTYFYLRNDYGSANWKNIIRSFVTGMLIVFPIMAIQFALTEEGVFTSRLSDVFVKTAFIEEFFKWFFLLVTMYRFKTWSVKYDGIVYSVALSLGFATLENFFYLLSEGVHTAFGRALFPVSGHALFGVIMGYYLGNARYMIDGKKKIWLVYALLVPIFLHGTFNLMLTYTQDWMVGIIILFMIFLWWLGLSKVKKANENSKFV</sequence>
<dbReference type="RefSeq" id="WP_204698260.1">
    <property type="nucleotide sequence ID" value="NZ_JAFBEC010000007.1"/>
</dbReference>
<dbReference type="PANTHER" id="PTHR36844:SF1">
    <property type="entry name" value="PROTEASE PRSW"/>
    <property type="match status" value="1"/>
</dbReference>
<keyword evidence="14" id="KW-1185">Reference proteome</keyword>
<comment type="similarity">
    <text evidence="2 11">Belongs to the protease PrsW family.</text>
</comment>
<evidence type="ECO:0000256" key="7">
    <source>
        <dbReference type="ARBA" id="ARBA00022801"/>
    </source>
</evidence>
<dbReference type="PANTHER" id="PTHR36844">
    <property type="entry name" value="PROTEASE PRSW"/>
    <property type="match status" value="1"/>
</dbReference>
<feature type="transmembrane region" description="Helical" evidence="12">
    <location>
        <begin position="102"/>
        <end position="121"/>
    </location>
</feature>
<feature type="transmembrane region" description="Helical" evidence="12">
    <location>
        <begin position="133"/>
        <end position="152"/>
    </location>
</feature>
<evidence type="ECO:0000256" key="10">
    <source>
        <dbReference type="ARBA" id="ARBA00030345"/>
    </source>
</evidence>
<keyword evidence="8 12" id="KW-1133">Transmembrane helix</keyword>
<feature type="transmembrane region" description="Helical" evidence="12">
    <location>
        <begin position="35"/>
        <end position="57"/>
    </location>
</feature>
<keyword evidence="6 12" id="KW-0812">Transmembrane</keyword>
<feature type="transmembrane region" description="Helical" evidence="12">
    <location>
        <begin position="6"/>
        <end position="23"/>
    </location>
</feature>
<feature type="transmembrane region" description="Helical" evidence="12">
    <location>
        <begin position="164"/>
        <end position="184"/>
    </location>
</feature>
<dbReference type="PIRSF" id="PIRSF016933">
    <property type="entry name" value="PrsW"/>
    <property type="match status" value="1"/>
</dbReference>